<dbReference type="GO" id="GO:0000398">
    <property type="term" value="P:mRNA splicing, via spliceosome"/>
    <property type="evidence" value="ECO:0007669"/>
    <property type="project" value="InterPro"/>
</dbReference>
<dbReference type="InterPro" id="IPR010920">
    <property type="entry name" value="LSM_dom_sf"/>
</dbReference>
<dbReference type="PANTHER" id="PTHR10553">
    <property type="entry name" value="SMALL NUCLEAR RIBONUCLEOPROTEIN"/>
    <property type="match status" value="1"/>
</dbReference>
<dbReference type="GO" id="GO:1990726">
    <property type="term" value="C:Lsm1-7-Pat1 complex"/>
    <property type="evidence" value="ECO:0007669"/>
    <property type="project" value="TreeGrafter"/>
</dbReference>
<dbReference type="GO" id="GO:0071004">
    <property type="term" value="C:U2-type prespliceosome"/>
    <property type="evidence" value="ECO:0007669"/>
    <property type="project" value="TreeGrafter"/>
</dbReference>
<comment type="subcellular location">
    <subcellularLocation>
        <location evidence="1">Nucleus</location>
    </subcellularLocation>
</comment>
<feature type="domain" description="Sm" evidence="10">
    <location>
        <begin position="79"/>
        <end position="160"/>
    </location>
</feature>
<gene>
    <name evidence="11" type="ORF">RHOBADRAFT_39881</name>
</gene>
<keyword evidence="6" id="KW-0508">mRNA splicing</keyword>
<accession>A0A0P9IR10</accession>
<proteinExistence type="inferred from homology"/>
<evidence type="ECO:0000256" key="9">
    <source>
        <dbReference type="SAM" id="MobiDB-lite"/>
    </source>
</evidence>
<dbReference type="STRING" id="578459.A0A0P9IR10"/>
<feature type="non-terminal residue" evidence="11">
    <location>
        <position position="1"/>
    </location>
</feature>
<comment type="similarity">
    <text evidence="2">Belongs to the snRNP Sm proteins family.</text>
</comment>
<dbReference type="GO" id="GO:0005689">
    <property type="term" value="C:U12-type spliceosomal complex"/>
    <property type="evidence" value="ECO:0007669"/>
    <property type="project" value="TreeGrafter"/>
</dbReference>
<dbReference type="AlphaFoldDB" id="A0A0P9IR10"/>
<dbReference type="Proteomes" id="UP000053890">
    <property type="component" value="Unassembled WGS sequence"/>
</dbReference>
<dbReference type="Pfam" id="PF01423">
    <property type="entry name" value="LSM"/>
    <property type="match status" value="1"/>
</dbReference>
<dbReference type="CDD" id="cd01729">
    <property type="entry name" value="LSm7"/>
    <property type="match status" value="1"/>
</dbReference>
<evidence type="ECO:0000256" key="6">
    <source>
        <dbReference type="ARBA" id="ARBA00023187"/>
    </source>
</evidence>
<evidence type="ECO:0000313" key="11">
    <source>
        <dbReference type="EMBL" id="KPV71857.1"/>
    </source>
</evidence>
<dbReference type="RefSeq" id="XP_018267906.1">
    <property type="nucleotide sequence ID" value="XM_018413666.1"/>
</dbReference>
<keyword evidence="12" id="KW-1185">Reference proteome</keyword>
<name>A0A0P9IR10_RHOGW</name>
<evidence type="ECO:0000256" key="2">
    <source>
        <dbReference type="ARBA" id="ARBA00006850"/>
    </source>
</evidence>
<dbReference type="SUPFAM" id="SSF50182">
    <property type="entry name" value="Sm-like ribonucleoproteins"/>
    <property type="match status" value="1"/>
</dbReference>
<dbReference type="GO" id="GO:0003723">
    <property type="term" value="F:RNA binding"/>
    <property type="evidence" value="ECO:0007669"/>
    <property type="project" value="UniProtKB-KW"/>
</dbReference>
<keyword evidence="8" id="KW-0687">Ribonucleoprotein</keyword>
<dbReference type="GO" id="GO:0071013">
    <property type="term" value="C:catalytic step 2 spliceosome"/>
    <property type="evidence" value="ECO:0007669"/>
    <property type="project" value="TreeGrafter"/>
</dbReference>
<organism evidence="11 12">
    <name type="scientific">Rhodotorula graminis (strain WP1)</name>
    <dbReference type="NCBI Taxonomy" id="578459"/>
    <lineage>
        <taxon>Eukaryota</taxon>
        <taxon>Fungi</taxon>
        <taxon>Dikarya</taxon>
        <taxon>Basidiomycota</taxon>
        <taxon>Pucciniomycotina</taxon>
        <taxon>Microbotryomycetes</taxon>
        <taxon>Sporidiobolales</taxon>
        <taxon>Sporidiobolaceae</taxon>
        <taxon>Rhodotorula</taxon>
    </lineage>
</organism>
<keyword evidence="4" id="KW-0747">Spliceosome</keyword>
<dbReference type="InterPro" id="IPR017132">
    <property type="entry name" value="Lsm7"/>
</dbReference>
<dbReference type="GO" id="GO:0005688">
    <property type="term" value="C:U6 snRNP"/>
    <property type="evidence" value="ECO:0007669"/>
    <property type="project" value="TreeGrafter"/>
</dbReference>
<dbReference type="PROSITE" id="PS52002">
    <property type="entry name" value="SM"/>
    <property type="match status" value="1"/>
</dbReference>
<feature type="region of interest" description="Disordered" evidence="9">
    <location>
        <begin position="1"/>
        <end position="77"/>
    </location>
</feature>
<reference evidence="11 12" key="1">
    <citation type="journal article" date="2015" name="Front. Microbiol.">
        <title>Genome sequence of the plant growth promoting endophytic yeast Rhodotorula graminis WP1.</title>
        <authorList>
            <person name="Firrincieli A."/>
            <person name="Otillar R."/>
            <person name="Salamov A."/>
            <person name="Schmutz J."/>
            <person name="Khan Z."/>
            <person name="Redman R.S."/>
            <person name="Fleck N.D."/>
            <person name="Lindquist E."/>
            <person name="Grigoriev I.V."/>
            <person name="Doty S.L."/>
        </authorList>
    </citation>
    <scope>NUCLEOTIDE SEQUENCE [LARGE SCALE GENOMIC DNA]</scope>
    <source>
        <strain evidence="11 12">WP1</strain>
    </source>
</reference>
<protein>
    <recommendedName>
        <fullName evidence="10">Sm domain-containing protein</fullName>
    </recommendedName>
</protein>
<evidence type="ECO:0000256" key="7">
    <source>
        <dbReference type="ARBA" id="ARBA00023242"/>
    </source>
</evidence>
<dbReference type="Gene3D" id="2.30.30.100">
    <property type="match status" value="1"/>
</dbReference>
<dbReference type="InterPro" id="IPR001163">
    <property type="entry name" value="Sm_dom_euk/arc"/>
</dbReference>
<dbReference type="GeneID" id="28974115"/>
<evidence type="ECO:0000256" key="1">
    <source>
        <dbReference type="ARBA" id="ARBA00004123"/>
    </source>
</evidence>
<dbReference type="GO" id="GO:0000956">
    <property type="term" value="P:nuclear-transcribed mRNA catabolic process"/>
    <property type="evidence" value="ECO:0007669"/>
    <property type="project" value="InterPro"/>
</dbReference>
<dbReference type="InterPro" id="IPR047575">
    <property type="entry name" value="Sm"/>
</dbReference>
<dbReference type="GO" id="GO:0097526">
    <property type="term" value="C:spliceosomal tri-snRNP complex"/>
    <property type="evidence" value="ECO:0007669"/>
    <property type="project" value="TreeGrafter"/>
</dbReference>
<dbReference type="SMART" id="SM00651">
    <property type="entry name" value="Sm"/>
    <property type="match status" value="1"/>
</dbReference>
<evidence type="ECO:0000256" key="4">
    <source>
        <dbReference type="ARBA" id="ARBA00022728"/>
    </source>
</evidence>
<keyword evidence="3" id="KW-0507">mRNA processing</keyword>
<keyword evidence="7" id="KW-0539">Nucleus</keyword>
<evidence type="ECO:0000256" key="3">
    <source>
        <dbReference type="ARBA" id="ARBA00022664"/>
    </source>
</evidence>
<dbReference type="OMA" id="PFVQQEE"/>
<evidence type="ECO:0000256" key="8">
    <source>
        <dbReference type="ARBA" id="ARBA00023274"/>
    </source>
</evidence>
<dbReference type="InterPro" id="IPR044641">
    <property type="entry name" value="Lsm7/SmG-like"/>
</dbReference>
<evidence type="ECO:0000256" key="5">
    <source>
        <dbReference type="ARBA" id="ARBA00022884"/>
    </source>
</evidence>
<dbReference type="PANTHER" id="PTHR10553:SF5">
    <property type="entry name" value="U6 SNRNA-ASSOCIATED SM-LIKE PROTEIN LSM7"/>
    <property type="match status" value="1"/>
</dbReference>
<feature type="compositionally biased region" description="Gly residues" evidence="9">
    <location>
        <begin position="45"/>
        <end position="69"/>
    </location>
</feature>
<evidence type="ECO:0000313" key="12">
    <source>
        <dbReference type="Proteomes" id="UP000053890"/>
    </source>
</evidence>
<dbReference type="OrthoDB" id="274944at2759"/>
<sequence length="169" mass="17678">RRRHTGTVHLASRPGPPAQHQPSLHFSHLPPHLDERRLQGRGRGRGGAGGGRGGGPTGGGAGGGRGPAGARGEDRPKREAILDLAKYVDKQIRVKFTGGREVVGVLKGYDQLLNLVVDDIEEALNDPATGLPFVPARSRSLGLAVLRGTSLVVISPLDGSEEIANPFGN</sequence>
<dbReference type="EMBL" id="KQ474090">
    <property type="protein sequence ID" value="KPV71857.1"/>
    <property type="molecule type" value="Genomic_DNA"/>
</dbReference>
<keyword evidence="5" id="KW-0694">RNA-binding</keyword>
<evidence type="ECO:0000259" key="10">
    <source>
        <dbReference type="PROSITE" id="PS52002"/>
    </source>
</evidence>